<proteinExistence type="predicted"/>
<feature type="domain" description="NADP-dependent oxidoreductase" evidence="2">
    <location>
        <begin position="20"/>
        <end position="322"/>
    </location>
</feature>
<evidence type="ECO:0000313" key="3">
    <source>
        <dbReference type="EMBL" id="EFJ01542.1"/>
    </source>
</evidence>
<dbReference type="Gene3D" id="3.20.20.100">
    <property type="entry name" value="NADP-dependent oxidoreductase domain"/>
    <property type="match status" value="1"/>
</dbReference>
<dbReference type="eggNOG" id="KOG1575">
    <property type="taxonomic scope" value="Eukaryota"/>
</dbReference>
<dbReference type="AlphaFoldDB" id="D8PNJ7"/>
<keyword evidence="1" id="KW-0560">Oxidoreductase</keyword>
<organism evidence="4">
    <name type="scientific">Schizophyllum commune (strain H4-8 / FGSC 9210)</name>
    <name type="common">Split gill fungus</name>
    <dbReference type="NCBI Taxonomy" id="578458"/>
    <lineage>
        <taxon>Eukaryota</taxon>
        <taxon>Fungi</taxon>
        <taxon>Dikarya</taxon>
        <taxon>Basidiomycota</taxon>
        <taxon>Agaricomycotina</taxon>
        <taxon>Agaricomycetes</taxon>
        <taxon>Agaricomycetidae</taxon>
        <taxon>Agaricales</taxon>
        <taxon>Schizophyllaceae</taxon>
        <taxon>Schizophyllum</taxon>
    </lineage>
</organism>
<reference evidence="3 4" key="1">
    <citation type="journal article" date="2010" name="Nat. Biotechnol.">
        <title>Genome sequence of the model mushroom Schizophyllum commune.</title>
        <authorList>
            <person name="Ohm R.A."/>
            <person name="de Jong J.F."/>
            <person name="Lugones L.G."/>
            <person name="Aerts A."/>
            <person name="Kothe E."/>
            <person name="Stajich J.E."/>
            <person name="de Vries R.P."/>
            <person name="Record E."/>
            <person name="Levasseur A."/>
            <person name="Baker S.E."/>
            <person name="Bartholomew K.A."/>
            <person name="Coutinho P.M."/>
            <person name="Erdmann S."/>
            <person name="Fowler T.J."/>
            <person name="Gathman A.C."/>
            <person name="Lombard V."/>
            <person name="Henrissat B."/>
            <person name="Knabe N."/>
            <person name="Kuees U."/>
            <person name="Lilly W.W."/>
            <person name="Lindquist E."/>
            <person name="Lucas S."/>
            <person name="Magnuson J.K."/>
            <person name="Piumi F."/>
            <person name="Raudaskoski M."/>
            <person name="Salamov A."/>
            <person name="Schmutz J."/>
            <person name="Schwarze F.W.M.R."/>
            <person name="vanKuyk P.A."/>
            <person name="Horton J.S."/>
            <person name="Grigoriev I.V."/>
            <person name="Woesten H.A.B."/>
        </authorList>
    </citation>
    <scope>NUCLEOTIDE SEQUENCE [LARGE SCALE GENOMIC DNA]</scope>
    <source>
        <strain evidence="4">H4-8 / FGSC 9210</strain>
    </source>
</reference>
<keyword evidence="4" id="KW-1185">Reference proteome</keyword>
<gene>
    <name evidence="3" type="ORF">SCHCODRAFT_12529</name>
</gene>
<dbReference type="HOGENOM" id="CLU_023205_2_1_1"/>
<dbReference type="GO" id="GO:0005737">
    <property type="term" value="C:cytoplasm"/>
    <property type="evidence" value="ECO:0007669"/>
    <property type="project" value="TreeGrafter"/>
</dbReference>
<evidence type="ECO:0000259" key="2">
    <source>
        <dbReference type="Pfam" id="PF00248"/>
    </source>
</evidence>
<protein>
    <recommendedName>
        <fullName evidence="2">NADP-dependent oxidoreductase domain-containing protein</fullName>
    </recommendedName>
</protein>
<dbReference type="OMA" id="GERAHIC"/>
<dbReference type="InParanoid" id="D8PNJ7"/>
<dbReference type="Pfam" id="PF00248">
    <property type="entry name" value="Aldo_ket_red"/>
    <property type="match status" value="1"/>
</dbReference>
<dbReference type="PANTHER" id="PTHR43625">
    <property type="entry name" value="AFLATOXIN B1 ALDEHYDE REDUCTASE"/>
    <property type="match status" value="1"/>
</dbReference>
<evidence type="ECO:0000313" key="4">
    <source>
        <dbReference type="Proteomes" id="UP000007431"/>
    </source>
</evidence>
<dbReference type="Proteomes" id="UP000007431">
    <property type="component" value="Unassembled WGS sequence"/>
</dbReference>
<dbReference type="VEuPathDB" id="FungiDB:SCHCODRAFT_02574529"/>
<dbReference type="InterPro" id="IPR036812">
    <property type="entry name" value="NAD(P)_OxRdtase_dom_sf"/>
</dbReference>
<dbReference type="InterPro" id="IPR023210">
    <property type="entry name" value="NADP_OxRdtase_dom"/>
</dbReference>
<dbReference type="SUPFAM" id="SSF51430">
    <property type="entry name" value="NAD(P)-linked oxidoreductase"/>
    <property type="match status" value="1"/>
</dbReference>
<name>D8PNJ7_SCHCM</name>
<dbReference type="InterPro" id="IPR050791">
    <property type="entry name" value="Aldo-Keto_reductase"/>
</dbReference>
<accession>D8PNJ7</accession>
<dbReference type="GO" id="GO:0016491">
    <property type="term" value="F:oxidoreductase activity"/>
    <property type="evidence" value="ECO:0007669"/>
    <property type="project" value="UniProtKB-KW"/>
</dbReference>
<dbReference type="EMBL" id="GL377302">
    <property type="protein sequence ID" value="EFJ01542.1"/>
    <property type="molecule type" value="Genomic_DNA"/>
</dbReference>
<evidence type="ECO:0000256" key="1">
    <source>
        <dbReference type="ARBA" id="ARBA00023002"/>
    </source>
</evidence>
<sequence>MAASYPKRHLGRNGPLVSAIGFGAMGSESGFDFYGVTNEEEVFATLTRAADLGVTFWDTSDFYGDSEVSIGKWFAKTGRRDEIFLATKFGGCDFSPSATNFFNPNSKPDYIRERVETALKRLQTDHIDLFYQHRVDPEVPIEVVLETLRPYVEKGTIKYIGLSECSADVLRRARGVAGVGEKVIAAQMELSPFETYIVQNGFLDAAHELGVGLVAYSPLGRGMITGKYHSLDDFEPGDMRRGMPRFQGENFAKNLVLVDAFKAIGDNYKASSAQICLAWLLAAYPDSIPIPGSRNPTRLEENAKAAHIQLKAEDVATLTELVKKAEVQGGRYPPAIIAGCMYASEVNVDIMREVLNPRSMPLALDLW</sequence>
<dbReference type="PANTHER" id="PTHR43625:SF40">
    <property type="entry name" value="ALDO-KETO REDUCTASE YAKC [NADP(+)]"/>
    <property type="match status" value="1"/>
</dbReference>